<evidence type="ECO:0000313" key="2">
    <source>
        <dbReference type="EMBL" id="EFE71239.2"/>
    </source>
</evidence>
<protein>
    <submittedName>
        <fullName evidence="2">Predicted protein</fullName>
    </submittedName>
</protein>
<accession>D5ZZS6</accession>
<evidence type="ECO:0000313" key="3">
    <source>
        <dbReference type="Proteomes" id="UP000003824"/>
    </source>
</evidence>
<sequence length="115" mass="12954">MAPFTFPWLDGGRVVPVVGRQPCAQRHGPVTAIEVFTHGARVMTHRLVGFSTSHGGREALRCRRTRLRRALVLHEWTNPLTLMVTQKRFPLTFRVRGPSRGGGRNGSFAVRSRRP</sequence>
<dbReference type="AlphaFoldDB" id="D5ZZS6"/>
<dbReference type="EMBL" id="DS999641">
    <property type="protein sequence ID" value="EFE71239.2"/>
    <property type="molecule type" value="Genomic_DNA"/>
</dbReference>
<proteinExistence type="predicted"/>
<evidence type="ECO:0000256" key="1">
    <source>
        <dbReference type="SAM" id="MobiDB-lite"/>
    </source>
</evidence>
<reference evidence="3" key="1">
    <citation type="submission" date="2008-12" db="EMBL/GenBank/DDBJ databases">
        <title>Annotation of Streptomyces ghanaensis ATCC 14672.</title>
        <authorList>
            <consortium name="The Broad Institute Genome Sequencing Platform"/>
            <consortium name="Broad Institute Microbial Sequencing Center"/>
            <person name="Fischbach M."/>
            <person name="Ward D."/>
            <person name="Young S."/>
            <person name="Kodira C.D."/>
            <person name="Zeng Q."/>
            <person name="Koehrsen M."/>
            <person name="Godfrey P."/>
            <person name="Alvarado L."/>
            <person name="Berlin A.M."/>
            <person name="Borenstein D."/>
            <person name="Chen Z."/>
            <person name="Engels R."/>
            <person name="Freedman E."/>
            <person name="Gellesch M."/>
            <person name="Goldberg J."/>
            <person name="Griggs A."/>
            <person name="Gujja S."/>
            <person name="Heiman D.I."/>
            <person name="Hepburn T.A."/>
            <person name="Howarth C."/>
            <person name="Jen D."/>
            <person name="Larson L."/>
            <person name="Lewis B."/>
            <person name="Mehta T."/>
            <person name="Park D."/>
            <person name="Pearson M."/>
            <person name="Roberts A."/>
            <person name="Saif S."/>
            <person name="Shea T.D."/>
            <person name="Shenoy N."/>
            <person name="Sisk P."/>
            <person name="Stolte C."/>
            <person name="Sykes S.N."/>
            <person name="Walk T."/>
            <person name="White J."/>
            <person name="Yandava C."/>
            <person name="Straight P."/>
            <person name="Clardy J."/>
            <person name="Hung D."/>
            <person name="Kolter R."/>
            <person name="Mekalanos J."/>
            <person name="Walker S."/>
            <person name="Walsh C.T."/>
            <person name="Wieland B.L.C."/>
            <person name="Ilzarbe M."/>
            <person name="Galagan J."/>
            <person name="Nusbaum C."/>
            <person name="Birren B."/>
        </authorList>
    </citation>
    <scope>NUCLEOTIDE SEQUENCE [LARGE SCALE GENOMIC DNA]</scope>
    <source>
        <strain evidence="3">ATCC 14672 / DSM 40746 / JCM 4963 / KCTC 9882 / NRRL B-12104 / FH 1290</strain>
    </source>
</reference>
<dbReference type="Proteomes" id="UP000003824">
    <property type="component" value="Unassembled WGS sequence"/>
</dbReference>
<organism evidence="2 3">
    <name type="scientific">Streptomyces viridosporus (strain ATCC 14672 / DSM 40746 / JCM 4963 / KCTC 9882 / NRRL B-12104 / FH 1290)</name>
    <name type="common">Streptomyces ghanaensis</name>
    <dbReference type="NCBI Taxonomy" id="566461"/>
    <lineage>
        <taxon>Bacteria</taxon>
        <taxon>Bacillati</taxon>
        <taxon>Actinomycetota</taxon>
        <taxon>Actinomycetes</taxon>
        <taxon>Kitasatosporales</taxon>
        <taxon>Streptomycetaceae</taxon>
        <taxon>Streptomyces</taxon>
    </lineage>
</organism>
<gene>
    <name evidence="2" type="ORF">SSFG_06479</name>
</gene>
<feature type="region of interest" description="Disordered" evidence="1">
    <location>
        <begin position="95"/>
        <end position="115"/>
    </location>
</feature>
<name>D5ZZS6_STRV1</name>